<dbReference type="Pfam" id="PF13365">
    <property type="entry name" value="Trypsin_2"/>
    <property type="match status" value="1"/>
</dbReference>
<proteinExistence type="inferred from homology"/>
<protein>
    <recommendedName>
        <fullName evidence="9">Trypsin-like serine protease</fullName>
    </recommendedName>
</protein>
<keyword evidence="6" id="KW-0812">Transmembrane</keyword>
<keyword evidence="4" id="KW-0720">Serine protease</keyword>
<dbReference type="SUPFAM" id="SSF50494">
    <property type="entry name" value="Trypsin-like serine proteases"/>
    <property type="match status" value="1"/>
</dbReference>
<dbReference type="PRINTS" id="PR00834">
    <property type="entry name" value="PROTEASES2C"/>
</dbReference>
<evidence type="ECO:0008006" key="9">
    <source>
        <dbReference type="Google" id="ProtNLM"/>
    </source>
</evidence>
<accession>A0ABV2KQU4</accession>
<dbReference type="Gene3D" id="2.40.10.10">
    <property type="entry name" value="Trypsin-like serine proteases"/>
    <property type="match status" value="2"/>
</dbReference>
<sequence>MKYQLQKTVPLVLSVAIIIIGTIAMLSYYSNWQQTNLASQESLVETVAQNTNAGVNNLQEIIHEAQKNVVQIETTGPNGSSLGSGFVYNDKGDIITNAHVVKNADSVVVKTSEAQTYPASVIGVGHNQDIAVIRVPQLSNSATLEVDPGFEPNIGDEIIAVGSPHGFQNTVTLGNISGLNRDMNVEGYEYNNLYQISANISQGNSGGPLIHKETGKIIGINSAATNEGTIGFSIPISQIYERVSMWSDTANEEELNYDGDPNMYQDIDPNRLEEDSLYLIDYFYETLNVRDYFTAYSLLGSDLQTENSYQEFREQVVNSVDINVTNRNVTNIGEYTATIVVNSDHTISGNDEDDETYHYETTFEIGQENDQLKILSLSRELLSRTNESSAE</sequence>
<dbReference type="InterPro" id="IPR001940">
    <property type="entry name" value="Peptidase_S1C"/>
</dbReference>
<keyword evidence="6" id="KW-0472">Membrane</keyword>
<dbReference type="RefSeq" id="WP_354218295.1">
    <property type="nucleotide sequence ID" value="NZ_JBEPMX010000001.1"/>
</dbReference>
<evidence type="ECO:0000256" key="5">
    <source>
        <dbReference type="SAM" id="Coils"/>
    </source>
</evidence>
<dbReference type="InterPro" id="IPR043504">
    <property type="entry name" value="Peptidase_S1_PA_chymotrypsin"/>
</dbReference>
<feature type="coiled-coil region" evidence="5">
    <location>
        <begin position="48"/>
        <end position="75"/>
    </location>
</feature>
<evidence type="ECO:0000256" key="2">
    <source>
        <dbReference type="ARBA" id="ARBA00022670"/>
    </source>
</evidence>
<dbReference type="PANTHER" id="PTHR43343">
    <property type="entry name" value="PEPTIDASE S12"/>
    <property type="match status" value="1"/>
</dbReference>
<keyword evidence="3" id="KW-0378">Hydrolase</keyword>
<organism evidence="7 8">
    <name type="scientific">Alkalibacillus flavidus</name>
    <dbReference type="NCBI Taxonomy" id="546021"/>
    <lineage>
        <taxon>Bacteria</taxon>
        <taxon>Bacillati</taxon>
        <taxon>Bacillota</taxon>
        <taxon>Bacilli</taxon>
        <taxon>Bacillales</taxon>
        <taxon>Bacillaceae</taxon>
        <taxon>Alkalibacillus</taxon>
    </lineage>
</organism>
<comment type="caution">
    <text evidence="7">The sequence shown here is derived from an EMBL/GenBank/DDBJ whole genome shotgun (WGS) entry which is preliminary data.</text>
</comment>
<evidence type="ECO:0000313" key="8">
    <source>
        <dbReference type="Proteomes" id="UP001549167"/>
    </source>
</evidence>
<keyword evidence="2" id="KW-0645">Protease</keyword>
<keyword evidence="5" id="KW-0175">Coiled coil</keyword>
<dbReference type="EMBL" id="JBEPMX010000001">
    <property type="protein sequence ID" value="MET3681959.1"/>
    <property type="molecule type" value="Genomic_DNA"/>
</dbReference>
<feature type="transmembrane region" description="Helical" evidence="6">
    <location>
        <begin position="9"/>
        <end position="29"/>
    </location>
</feature>
<comment type="similarity">
    <text evidence="1">Belongs to the peptidase S1C family.</text>
</comment>
<dbReference type="InterPro" id="IPR051201">
    <property type="entry name" value="Chloro_Bact_Ser_Proteases"/>
</dbReference>
<evidence type="ECO:0000256" key="4">
    <source>
        <dbReference type="ARBA" id="ARBA00022825"/>
    </source>
</evidence>
<dbReference type="InterPro" id="IPR009003">
    <property type="entry name" value="Peptidase_S1_PA"/>
</dbReference>
<evidence type="ECO:0000256" key="6">
    <source>
        <dbReference type="SAM" id="Phobius"/>
    </source>
</evidence>
<dbReference type="Proteomes" id="UP001549167">
    <property type="component" value="Unassembled WGS sequence"/>
</dbReference>
<name>A0ABV2KQU4_9BACI</name>
<evidence type="ECO:0000256" key="1">
    <source>
        <dbReference type="ARBA" id="ARBA00010541"/>
    </source>
</evidence>
<keyword evidence="6" id="KW-1133">Transmembrane helix</keyword>
<evidence type="ECO:0000256" key="3">
    <source>
        <dbReference type="ARBA" id="ARBA00022801"/>
    </source>
</evidence>
<dbReference type="PANTHER" id="PTHR43343:SF3">
    <property type="entry name" value="PROTEASE DO-LIKE 8, CHLOROPLASTIC"/>
    <property type="match status" value="1"/>
</dbReference>
<gene>
    <name evidence="7" type="ORF">ABID56_000038</name>
</gene>
<evidence type="ECO:0000313" key="7">
    <source>
        <dbReference type="EMBL" id="MET3681959.1"/>
    </source>
</evidence>
<keyword evidence="8" id="KW-1185">Reference proteome</keyword>
<reference evidence="7 8" key="1">
    <citation type="submission" date="2024-06" db="EMBL/GenBank/DDBJ databases">
        <title>Genomic Encyclopedia of Type Strains, Phase IV (KMG-IV): sequencing the most valuable type-strain genomes for metagenomic binning, comparative biology and taxonomic classification.</title>
        <authorList>
            <person name="Goeker M."/>
        </authorList>
    </citation>
    <scope>NUCLEOTIDE SEQUENCE [LARGE SCALE GENOMIC DNA]</scope>
    <source>
        <strain evidence="7 8">DSM 23520</strain>
    </source>
</reference>